<dbReference type="PROSITE" id="PS50042">
    <property type="entry name" value="CNMP_BINDING_3"/>
    <property type="match status" value="1"/>
</dbReference>
<dbReference type="InterPro" id="IPR018490">
    <property type="entry name" value="cNMP-bd_dom_sf"/>
</dbReference>
<gene>
    <name evidence="2" type="ORF">HDF22_001346</name>
</gene>
<feature type="domain" description="Cyclic nucleotide-binding" evidence="1">
    <location>
        <begin position="43"/>
        <end position="116"/>
    </location>
</feature>
<evidence type="ECO:0000313" key="2">
    <source>
        <dbReference type="EMBL" id="MBB6127240.1"/>
    </source>
</evidence>
<dbReference type="InterPro" id="IPR000595">
    <property type="entry name" value="cNMP-bd_dom"/>
</dbReference>
<sequence>MDKETLLTFLLNTNLVSLSSAQGIAQQFSHKAIPKNQFHLAAGKISDQYLFLEKGYMRTFAHDTEGNEVTTGFCSPGQIILEISSFFSRTRSKENIQALTDCEGWYITYEQLNQLFHALPEFREFGRWVLVKGFSELKNRMLFMITETAEERYVHLLKNNPEIFQQAPLKNIASYLGITDTSLSRIRKEFSKK</sequence>
<proteinExistence type="predicted"/>
<dbReference type="Gene3D" id="2.60.120.10">
    <property type="entry name" value="Jelly Rolls"/>
    <property type="match status" value="1"/>
</dbReference>
<accession>A0A841J8Z6</accession>
<name>A0A841J8Z6_9SPHI</name>
<dbReference type="SUPFAM" id="SSF51206">
    <property type="entry name" value="cAMP-binding domain-like"/>
    <property type="match status" value="1"/>
</dbReference>
<dbReference type="Proteomes" id="UP000548326">
    <property type="component" value="Unassembled WGS sequence"/>
</dbReference>
<dbReference type="InterPro" id="IPR014710">
    <property type="entry name" value="RmlC-like_jellyroll"/>
</dbReference>
<evidence type="ECO:0000259" key="1">
    <source>
        <dbReference type="PROSITE" id="PS50042"/>
    </source>
</evidence>
<protein>
    <submittedName>
        <fullName evidence="2">CRP-like cAMP-binding protein</fullName>
    </submittedName>
</protein>
<dbReference type="AlphaFoldDB" id="A0A841J8Z6"/>
<organism evidence="2 3">
    <name type="scientific">Mucilaginibacter lappiensis</name>
    <dbReference type="NCBI Taxonomy" id="354630"/>
    <lineage>
        <taxon>Bacteria</taxon>
        <taxon>Pseudomonadati</taxon>
        <taxon>Bacteroidota</taxon>
        <taxon>Sphingobacteriia</taxon>
        <taxon>Sphingobacteriales</taxon>
        <taxon>Sphingobacteriaceae</taxon>
        <taxon>Mucilaginibacter</taxon>
    </lineage>
</organism>
<comment type="caution">
    <text evidence="2">The sequence shown here is derived from an EMBL/GenBank/DDBJ whole genome shotgun (WGS) entry which is preliminary data.</text>
</comment>
<reference evidence="2 3" key="1">
    <citation type="submission" date="2020-08" db="EMBL/GenBank/DDBJ databases">
        <title>Genomic Encyclopedia of Type Strains, Phase IV (KMG-V): Genome sequencing to study the core and pangenomes of soil and plant-associated prokaryotes.</title>
        <authorList>
            <person name="Whitman W."/>
        </authorList>
    </citation>
    <scope>NUCLEOTIDE SEQUENCE [LARGE SCALE GENOMIC DNA]</scope>
    <source>
        <strain evidence="2 3">MP601</strain>
    </source>
</reference>
<dbReference type="EMBL" id="JACHCA010000003">
    <property type="protein sequence ID" value="MBB6127240.1"/>
    <property type="molecule type" value="Genomic_DNA"/>
</dbReference>
<dbReference type="Pfam" id="PF00027">
    <property type="entry name" value="cNMP_binding"/>
    <property type="match status" value="1"/>
</dbReference>
<evidence type="ECO:0000313" key="3">
    <source>
        <dbReference type="Proteomes" id="UP000548326"/>
    </source>
</evidence>
<dbReference type="CDD" id="cd00038">
    <property type="entry name" value="CAP_ED"/>
    <property type="match status" value="1"/>
</dbReference>
<dbReference type="RefSeq" id="WP_183586458.1">
    <property type="nucleotide sequence ID" value="NZ_JACHCA010000003.1"/>
</dbReference>